<dbReference type="EMBL" id="KQ964570">
    <property type="protein sequence ID" value="KXN68553.1"/>
    <property type="molecule type" value="Genomic_DNA"/>
</dbReference>
<protein>
    <submittedName>
        <fullName evidence="1">Uncharacterized protein</fullName>
    </submittedName>
</protein>
<organism evidence="1 2">
    <name type="scientific">Conidiobolus coronatus (strain ATCC 28846 / CBS 209.66 / NRRL 28638)</name>
    <name type="common">Delacroixia coronata</name>
    <dbReference type="NCBI Taxonomy" id="796925"/>
    <lineage>
        <taxon>Eukaryota</taxon>
        <taxon>Fungi</taxon>
        <taxon>Fungi incertae sedis</taxon>
        <taxon>Zoopagomycota</taxon>
        <taxon>Entomophthoromycotina</taxon>
        <taxon>Entomophthoromycetes</taxon>
        <taxon>Entomophthorales</taxon>
        <taxon>Ancylistaceae</taxon>
        <taxon>Conidiobolus</taxon>
    </lineage>
</organism>
<dbReference type="Proteomes" id="UP000070444">
    <property type="component" value="Unassembled WGS sequence"/>
</dbReference>
<dbReference type="AlphaFoldDB" id="A0A137P0E9"/>
<reference evidence="1 2" key="1">
    <citation type="journal article" date="2015" name="Genome Biol. Evol.">
        <title>Phylogenomic analyses indicate that early fungi evolved digesting cell walls of algal ancestors of land plants.</title>
        <authorList>
            <person name="Chang Y."/>
            <person name="Wang S."/>
            <person name="Sekimoto S."/>
            <person name="Aerts A.L."/>
            <person name="Choi C."/>
            <person name="Clum A."/>
            <person name="LaButti K.M."/>
            <person name="Lindquist E.A."/>
            <person name="Yee Ngan C."/>
            <person name="Ohm R.A."/>
            <person name="Salamov A.A."/>
            <person name="Grigoriev I.V."/>
            <person name="Spatafora J.W."/>
            <person name="Berbee M.L."/>
        </authorList>
    </citation>
    <scope>NUCLEOTIDE SEQUENCE [LARGE SCALE GENOMIC DNA]</scope>
    <source>
        <strain evidence="1 2">NRRL 28638</strain>
    </source>
</reference>
<sequence length="155" mass="17283">MVVVQEDKSASHALSSPPEAQLVAELISAYNNNINVGSKHDTCMRNTNLVKFPLPQKLEIVRVDDMLINGNEFVILIISTMTELLGPLSVLESIVGSPREILNNAPIDPEKNTRFYCCTSFFPSQPYLCFPHGKVCYFAVPRLIDQLAQILNQGY</sequence>
<dbReference type="OrthoDB" id="338970at2759"/>
<keyword evidence="2" id="KW-1185">Reference proteome</keyword>
<gene>
    <name evidence="1" type="ORF">CONCODRAFT_9146</name>
</gene>
<proteinExistence type="predicted"/>
<name>A0A137P0E9_CONC2</name>
<evidence type="ECO:0000313" key="2">
    <source>
        <dbReference type="Proteomes" id="UP000070444"/>
    </source>
</evidence>
<evidence type="ECO:0000313" key="1">
    <source>
        <dbReference type="EMBL" id="KXN68553.1"/>
    </source>
</evidence>
<accession>A0A137P0E9</accession>